<gene>
    <name evidence="2" type="ORF">J5V16_08365</name>
</gene>
<dbReference type="CDD" id="cd06558">
    <property type="entry name" value="crotonase-like"/>
    <property type="match status" value="1"/>
</dbReference>
<accession>A0ABS3U228</accession>
<name>A0ABS3U228_9ACTN</name>
<dbReference type="PANTHER" id="PTHR42964:SF1">
    <property type="entry name" value="POLYKETIDE BIOSYNTHESIS ENOYL-COA HYDRATASE PKSH-RELATED"/>
    <property type="match status" value="1"/>
</dbReference>
<comment type="caution">
    <text evidence="2">The sequence shown here is derived from an EMBL/GenBank/DDBJ whole genome shotgun (WGS) entry which is preliminary data.</text>
</comment>
<dbReference type="InterPro" id="IPR014748">
    <property type="entry name" value="Enoyl-CoA_hydra_C"/>
</dbReference>
<dbReference type="Pfam" id="PF00378">
    <property type="entry name" value="ECH_1"/>
    <property type="match status" value="1"/>
</dbReference>
<evidence type="ECO:0000313" key="2">
    <source>
        <dbReference type="EMBL" id="MBO3732833.1"/>
    </source>
</evidence>
<dbReference type="PANTHER" id="PTHR42964">
    <property type="entry name" value="ENOYL-COA HYDRATASE"/>
    <property type="match status" value="1"/>
</dbReference>
<reference evidence="2 3" key="1">
    <citation type="submission" date="2021-03" db="EMBL/GenBank/DDBJ databases">
        <title>Glycomyces sp. nov., a novel actinomycete isolated from soil.</title>
        <authorList>
            <person name="Yang X."/>
            <person name="Xu X."/>
        </authorList>
    </citation>
    <scope>NUCLEOTIDE SEQUENCE [LARGE SCALE GENOMIC DNA]</scope>
    <source>
        <strain evidence="2 3">NEAU-S30</strain>
    </source>
</reference>
<dbReference type="Gene3D" id="1.10.12.10">
    <property type="entry name" value="Lyase 2-enoyl-coa Hydratase, Chain A, domain 2"/>
    <property type="match status" value="1"/>
</dbReference>
<keyword evidence="3" id="KW-1185">Reference proteome</keyword>
<protein>
    <submittedName>
        <fullName evidence="2">Enoyl-CoA hydratase/isomerase family protein</fullName>
    </submittedName>
</protein>
<comment type="similarity">
    <text evidence="1">Belongs to the enoyl-CoA hydratase/isomerase family.</text>
</comment>
<dbReference type="RefSeq" id="WP_208495609.1">
    <property type="nucleotide sequence ID" value="NZ_JAGFNP010000003.1"/>
</dbReference>
<dbReference type="InterPro" id="IPR029045">
    <property type="entry name" value="ClpP/crotonase-like_dom_sf"/>
</dbReference>
<dbReference type="Proteomes" id="UP000681341">
    <property type="component" value="Unassembled WGS sequence"/>
</dbReference>
<dbReference type="InterPro" id="IPR051683">
    <property type="entry name" value="Enoyl-CoA_Hydratase/Isomerase"/>
</dbReference>
<proteinExistence type="inferred from homology"/>
<dbReference type="InterPro" id="IPR001753">
    <property type="entry name" value="Enoyl-CoA_hydra/iso"/>
</dbReference>
<organism evidence="2 3">
    <name type="scientific">Glycomyces niveus</name>
    <dbReference type="NCBI Taxonomy" id="2820287"/>
    <lineage>
        <taxon>Bacteria</taxon>
        <taxon>Bacillati</taxon>
        <taxon>Actinomycetota</taxon>
        <taxon>Actinomycetes</taxon>
        <taxon>Glycomycetales</taxon>
        <taxon>Glycomycetaceae</taxon>
        <taxon>Glycomyces</taxon>
    </lineage>
</organism>
<dbReference type="Gene3D" id="3.90.226.10">
    <property type="entry name" value="2-enoyl-CoA Hydratase, Chain A, domain 1"/>
    <property type="match status" value="1"/>
</dbReference>
<evidence type="ECO:0000256" key="1">
    <source>
        <dbReference type="ARBA" id="ARBA00005254"/>
    </source>
</evidence>
<dbReference type="SUPFAM" id="SSF52096">
    <property type="entry name" value="ClpP/crotonase"/>
    <property type="match status" value="1"/>
</dbReference>
<evidence type="ECO:0000313" key="3">
    <source>
        <dbReference type="Proteomes" id="UP000681341"/>
    </source>
</evidence>
<sequence length="265" mass="27881">MERNDAPIAYRAQEAVATITLDAPERRNALSTHLIAEMRTALARAVADRDVRVVVIDHAGPVFCAGADLKESVAAHSLAALPAAHLAELLADITEAPKPVVAVVRGAARGGGLGLIAAADFTVAHLEVPMAFSEVRLGVVPAVIGPVVARRITPARMRELFLAGGGLVLDEGDADVFTAEDAADWGLVTTAVYDEHLDAVVQSLVKRLKLGGPSAQAGIKALTATPDLRDQLRKAAAVTGDYFFSEEGREGTRSFLEKRPPSWVG</sequence>
<dbReference type="EMBL" id="JAGFNP010000003">
    <property type="protein sequence ID" value="MBO3732833.1"/>
    <property type="molecule type" value="Genomic_DNA"/>
</dbReference>